<dbReference type="InterPro" id="IPR015797">
    <property type="entry name" value="NUDIX_hydrolase-like_dom_sf"/>
</dbReference>
<keyword evidence="5" id="KW-0460">Magnesium</keyword>
<evidence type="ECO:0000313" key="8">
    <source>
        <dbReference type="EMBL" id="MCP2258015.1"/>
    </source>
</evidence>
<keyword evidence="4" id="KW-0378">Hydrolase</keyword>
<gene>
    <name evidence="8" type="ORF">LX15_001702</name>
</gene>
<reference evidence="8 9" key="1">
    <citation type="submission" date="2022-06" db="EMBL/GenBank/DDBJ databases">
        <title>Genomic Encyclopedia of Archaeal and Bacterial Type Strains, Phase II (KMG-II): from individual species to whole genera.</title>
        <authorList>
            <person name="Goeker M."/>
        </authorList>
    </citation>
    <scope>NUCLEOTIDE SEQUENCE [LARGE SCALE GENOMIC DNA]</scope>
    <source>
        <strain evidence="8 9">DSM 40477</strain>
    </source>
</reference>
<evidence type="ECO:0000256" key="5">
    <source>
        <dbReference type="ARBA" id="ARBA00022842"/>
    </source>
</evidence>
<evidence type="ECO:0000256" key="3">
    <source>
        <dbReference type="ARBA" id="ARBA00022723"/>
    </source>
</evidence>
<dbReference type="PANTHER" id="PTHR12318">
    <property type="entry name" value="TESTOSTERONE-REGULATED PROTEIN RP2"/>
    <property type="match status" value="1"/>
</dbReference>
<dbReference type="SUPFAM" id="SSF55811">
    <property type="entry name" value="Nudix"/>
    <property type="match status" value="1"/>
</dbReference>
<evidence type="ECO:0000256" key="6">
    <source>
        <dbReference type="ARBA" id="ARBA00023211"/>
    </source>
</evidence>
<dbReference type="Gene3D" id="3.90.79.10">
    <property type="entry name" value="Nucleoside Triphosphate Pyrophosphohydrolase"/>
    <property type="match status" value="1"/>
</dbReference>
<feature type="domain" description="Nudix hydrolase" evidence="7">
    <location>
        <begin position="44"/>
        <end position="246"/>
    </location>
</feature>
<dbReference type="EMBL" id="JAMTCP010000006">
    <property type="protein sequence ID" value="MCP2258015.1"/>
    <property type="molecule type" value="Genomic_DNA"/>
</dbReference>
<accession>A0ABT1HR71</accession>
<proteinExistence type="predicted"/>
<dbReference type="InterPro" id="IPR039121">
    <property type="entry name" value="NUDT19"/>
</dbReference>
<comment type="cofactor">
    <cofactor evidence="1">
        <name>Mn(2+)</name>
        <dbReference type="ChEBI" id="CHEBI:29035"/>
    </cofactor>
</comment>
<protein>
    <submittedName>
        <fullName evidence="8">NUDIX domain-containing protein</fullName>
    </submittedName>
</protein>
<dbReference type="PROSITE" id="PS51462">
    <property type="entry name" value="NUDIX"/>
    <property type="match status" value="1"/>
</dbReference>
<name>A0ABT1HR71_STRSD</name>
<comment type="caution">
    <text evidence="8">The sequence shown here is derived from an EMBL/GenBank/DDBJ whole genome shotgun (WGS) entry which is preliminary data.</text>
</comment>
<evidence type="ECO:0000313" key="9">
    <source>
        <dbReference type="Proteomes" id="UP001205311"/>
    </source>
</evidence>
<keyword evidence="6" id="KW-0464">Manganese</keyword>
<organism evidence="8 9">
    <name type="scientific">Streptoalloteichus tenebrarius (strain ATCC 17920 / DSM 40477 / JCM 4838 / CBS 697.72 / NBRC 16177 / NCIMB 11028 / NRRL B-12390 / A12253. 1 / ISP 5477)</name>
    <name type="common">Streptomyces tenebrarius</name>
    <dbReference type="NCBI Taxonomy" id="1933"/>
    <lineage>
        <taxon>Bacteria</taxon>
        <taxon>Bacillati</taxon>
        <taxon>Actinomycetota</taxon>
        <taxon>Actinomycetes</taxon>
        <taxon>Pseudonocardiales</taxon>
        <taxon>Pseudonocardiaceae</taxon>
        <taxon>Streptoalloteichus</taxon>
    </lineage>
</organism>
<sequence length="313" mass="33753">MPRLAFCRQPTGDLSRVRGVPQLPEDLTLPQGLIPDVPPATPVQPRDAATVVLVREGGAGLEVFLLRRVLGMAFAGGMSVFPGGGVDRRDADTSVAWAGPEPAWWARRFGCEPELATALVCAAVRETFEEAGVLLAGPDATSVVADTTEYADARQALVSRDVSLAQFLSEAGLVLRSDLLRPWANWVTPAEEVRRYDTRFFLAALPAGQHADGATTEAEDAAWQRPVEALEDWREGRRALLPPTWMTLAELAECGSVAVALSTALTSDRTIEKIVPRVVRRGDSLCVVLPGDPEYDGAAGHLDARPGDRLERR</sequence>
<dbReference type="CDD" id="cd18870">
    <property type="entry name" value="NUDIX_AcylCoAdiphos_Nudt19"/>
    <property type="match status" value="1"/>
</dbReference>
<dbReference type="PANTHER" id="PTHR12318:SF0">
    <property type="entry name" value="ACYL-COENZYME A DIPHOSPHATASE NUDT19"/>
    <property type="match status" value="1"/>
</dbReference>
<dbReference type="InterPro" id="IPR000086">
    <property type="entry name" value="NUDIX_hydrolase_dom"/>
</dbReference>
<evidence type="ECO:0000256" key="1">
    <source>
        <dbReference type="ARBA" id="ARBA00001936"/>
    </source>
</evidence>
<evidence type="ECO:0000259" key="7">
    <source>
        <dbReference type="PROSITE" id="PS51462"/>
    </source>
</evidence>
<dbReference type="Proteomes" id="UP001205311">
    <property type="component" value="Unassembled WGS sequence"/>
</dbReference>
<evidence type="ECO:0000256" key="2">
    <source>
        <dbReference type="ARBA" id="ARBA00001946"/>
    </source>
</evidence>
<keyword evidence="9" id="KW-1185">Reference proteome</keyword>
<comment type="cofactor">
    <cofactor evidence="2">
        <name>Mg(2+)</name>
        <dbReference type="ChEBI" id="CHEBI:18420"/>
    </cofactor>
</comment>
<evidence type="ECO:0000256" key="4">
    <source>
        <dbReference type="ARBA" id="ARBA00022801"/>
    </source>
</evidence>
<keyword evidence="3" id="KW-0479">Metal-binding</keyword>